<dbReference type="Proteomes" id="UP000683360">
    <property type="component" value="Unassembled WGS sequence"/>
</dbReference>
<dbReference type="SMART" id="SM00336">
    <property type="entry name" value="BBOX"/>
    <property type="match status" value="2"/>
</dbReference>
<keyword evidence="1" id="KW-0862">Zinc</keyword>
<keyword evidence="1" id="KW-0479">Metal-binding</keyword>
<dbReference type="InterPro" id="IPR047153">
    <property type="entry name" value="TRIM45/56/19-like"/>
</dbReference>
<reference evidence="3" key="1">
    <citation type="submission" date="2021-03" db="EMBL/GenBank/DDBJ databases">
        <authorList>
            <person name="Bekaert M."/>
        </authorList>
    </citation>
    <scope>NUCLEOTIDE SEQUENCE</scope>
</reference>
<protein>
    <recommendedName>
        <fullName evidence="2">B box-type domain-containing protein</fullName>
    </recommendedName>
</protein>
<dbReference type="CDD" id="cd19757">
    <property type="entry name" value="Bbox1"/>
    <property type="match status" value="1"/>
</dbReference>
<dbReference type="InterPro" id="IPR000315">
    <property type="entry name" value="Znf_B-box"/>
</dbReference>
<feature type="domain" description="B box-type" evidence="2">
    <location>
        <begin position="89"/>
        <end position="125"/>
    </location>
</feature>
<evidence type="ECO:0000313" key="4">
    <source>
        <dbReference type="Proteomes" id="UP000683360"/>
    </source>
</evidence>
<dbReference type="Gene3D" id="3.30.160.60">
    <property type="entry name" value="Classic Zinc Finger"/>
    <property type="match status" value="1"/>
</dbReference>
<dbReference type="PANTHER" id="PTHR25462:SF296">
    <property type="entry name" value="MEIOTIC P26, ISOFORM F"/>
    <property type="match status" value="1"/>
</dbReference>
<gene>
    <name evidence="3" type="ORF">MEDL_68974</name>
</gene>
<dbReference type="PROSITE" id="PS50119">
    <property type="entry name" value="ZF_BBOX"/>
    <property type="match status" value="2"/>
</dbReference>
<dbReference type="EMBL" id="CAJPWZ010003331">
    <property type="protein sequence ID" value="CAG2257622.1"/>
    <property type="molecule type" value="Genomic_DNA"/>
</dbReference>
<dbReference type="GO" id="GO:0008270">
    <property type="term" value="F:zinc ion binding"/>
    <property type="evidence" value="ECO:0007669"/>
    <property type="project" value="UniProtKB-KW"/>
</dbReference>
<keyword evidence="1" id="KW-0863">Zinc-finger</keyword>
<dbReference type="Gene3D" id="4.10.830.40">
    <property type="match status" value="1"/>
</dbReference>
<dbReference type="PANTHER" id="PTHR25462">
    <property type="entry name" value="BONUS, ISOFORM C-RELATED"/>
    <property type="match status" value="1"/>
</dbReference>
<feature type="domain" description="B box-type" evidence="2">
    <location>
        <begin position="23"/>
        <end position="71"/>
    </location>
</feature>
<evidence type="ECO:0000313" key="3">
    <source>
        <dbReference type="EMBL" id="CAG2257622.1"/>
    </source>
</evidence>
<dbReference type="SUPFAM" id="SSF57845">
    <property type="entry name" value="B-box zinc-binding domain"/>
    <property type="match status" value="1"/>
</dbReference>
<dbReference type="OrthoDB" id="6118267at2759"/>
<proteinExistence type="predicted"/>
<sequence>MLNISKYFVMAQSAVDGNCEELTNHVKCEFCDIKKVVKWKCLDCGLIICDECKDKIHRKIKRGKDHKIVNIHEKEYQQFTESDFLNIQCQEHSEQLYCLFCKTCENLACPRCIVKCHKGHELIEINEMYNTEINRLRKEQSIHQNDITKAVSKMHEEKQKQISENSIYCKVNKEINSHEKVLINSVKEYANICRSNLKKSHTEISKSIEENIDVLSINIKRFEGKYNELEDCINTADVAEFFKILVELTEKCI</sequence>
<dbReference type="AlphaFoldDB" id="A0A8S3VQ81"/>
<comment type="caution">
    <text evidence="3">The sequence shown here is derived from an EMBL/GenBank/DDBJ whole genome shotgun (WGS) entry which is preliminary data.</text>
</comment>
<name>A0A8S3VQ81_MYTED</name>
<accession>A0A8S3VQ81</accession>
<dbReference type="Pfam" id="PF00643">
    <property type="entry name" value="zf-B_box"/>
    <property type="match status" value="2"/>
</dbReference>
<organism evidence="3 4">
    <name type="scientific">Mytilus edulis</name>
    <name type="common">Blue mussel</name>
    <dbReference type="NCBI Taxonomy" id="6550"/>
    <lineage>
        <taxon>Eukaryota</taxon>
        <taxon>Metazoa</taxon>
        <taxon>Spiralia</taxon>
        <taxon>Lophotrochozoa</taxon>
        <taxon>Mollusca</taxon>
        <taxon>Bivalvia</taxon>
        <taxon>Autobranchia</taxon>
        <taxon>Pteriomorphia</taxon>
        <taxon>Mytilida</taxon>
        <taxon>Mytiloidea</taxon>
        <taxon>Mytilidae</taxon>
        <taxon>Mytilinae</taxon>
        <taxon>Mytilus</taxon>
    </lineage>
</organism>
<evidence type="ECO:0000259" key="2">
    <source>
        <dbReference type="PROSITE" id="PS50119"/>
    </source>
</evidence>
<keyword evidence="4" id="KW-1185">Reference proteome</keyword>
<evidence type="ECO:0000256" key="1">
    <source>
        <dbReference type="PROSITE-ProRule" id="PRU00024"/>
    </source>
</evidence>